<organism evidence="12">
    <name type="scientific">Pinguiococcus pyrenoidosus</name>
    <dbReference type="NCBI Taxonomy" id="172671"/>
    <lineage>
        <taxon>Eukaryota</taxon>
        <taxon>Sar</taxon>
        <taxon>Stramenopiles</taxon>
        <taxon>Ochrophyta</taxon>
        <taxon>Pinguiophyceae</taxon>
        <taxon>Pinguiochrysidales</taxon>
        <taxon>Pinguiochrysidaceae</taxon>
        <taxon>Pinguiococcus</taxon>
    </lineage>
</organism>
<comment type="subcellular location">
    <subcellularLocation>
        <location evidence="1">Mitochondrion membrane</location>
        <topology evidence="1">Multi-pass membrane protein</topology>
    </subcellularLocation>
</comment>
<evidence type="ECO:0000256" key="10">
    <source>
        <dbReference type="RuleBase" id="RU000488"/>
    </source>
</evidence>
<evidence type="ECO:0000256" key="4">
    <source>
        <dbReference type="ARBA" id="ARBA00022692"/>
    </source>
</evidence>
<dbReference type="InterPro" id="IPR002067">
    <property type="entry name" value="MCP"/>
</dbReference>
<dbReference type="Pfam" id="PF00153">
    <property type="entry name" value="Mito_carr"/>
    <property type="match status" value="3"/>
</dbReference>
<proteinExistence type="inferred from homology"/>
<dbReference type="InterPro" id="IPR023395">
    <property type="entry name" value="MCP_dom_sf"/>
</dbReference>
<keyword evidence="5" id="KW-0677">Repeat</keyword>
<evidence type="ECO:0000256" key="7">
    <source>
        <dbReference type="ARBA" id="ARBA00023128"/>
    </source>
</evidence>
<evidence type="ECO:0000256" key="2">
    <source>
        <dbReference type="ARBA" id="ARBA00006375"/>
    </source>
</evidence>
<keyword evidence="7" id="KW-0496">Mitochondrion</keyword>
<name>A0A7R9UDY3_9STRA</name>
<dbReference type="Gene3D" id="1.50.40.10">
    <property type="entry name" value="Mitochondrial carrier domain"/>
    <property type="match status" value="1"/>
</dbReference>
<dbReference type="EMBL" id="HBEA01015927">
    <property type="protein sequence ID" value="CAD8262665.1"/>
    <property type="molecule type" value="Transcribed_RNA"/>
</dbReference>
<keyword evidence="11" id="KW-0732">Signal</keyword>
<keyword evidence="6" id="KW-1133">Transmembrane helix</keyword>
<dbReference type="GO" id="GO:0031966">
    <property type="term" value="C:mitochondrial membrane"/>
    <property type="evidence" value="ECO:0007669"/>
    <property type="project" value="UniProtKB-SubCell"/>
</dbReference>
<evidence type="ECO:0000313" key="12">
    <source>
        <dbReference type="EMBL" id="CAD8262665.1"/>
    </source>
</evidence>
<feature type="repeat" description="Solcar" evidence="9">
    <location>
        <begin position="201"/>
        <end position="286"/>
    </location>
</feature>
<reference evidence="12" key="1">
    <citation type="submission" date="2021-01" db="EMBL/GenBank/DDBJ databases">
        <authorList>
            <person name="Corre E."/>
            <person name="Pelletier E."/>
            <person name="Niang G."/>
            <person name="Scheremetjew M."/>
            <person name="Finn R."/>
            <person name="Kale V."/>
            <person name="Holt S."/>
            <person name="Cochrane G."/>
            <person name="Meng A."/>
            <person name="Brown T."/>
            <person name="Cohen L."/>
        </authorList>
    </citation>
    <scope>NUCLEOTIDE SEQUENCE</scope>
    <source>
        <strain evidence="12">CCMP2078</strain>
    </source>
</reference>
<gene>
    <name evidence="12" type="ORF">PPYR1160_LOCUS12167</name>
</gene>
<dbReference type="PROSITE" id="PS50920">
    <property type="entry name" value="SOLCAR"/>
    <property type="match status" value="3"/>
</dbReference>
<evidence type="ECO:0000256" key="6">
    <source>
        <dbReference type="ARBA" id="ARBA00022989"/>
    </source>
</evidence>
<protein>
    <recommendedName>
        <fullName evidence="13">Mitochondrial carrier protein</fullName>
    </recommendedName>
</protein>
<dbReference type="InterPro" id="IPR018108">
    <property type="entry name" value="MCP_transmembrane"/>
</dbReference>
<feature type="signal peptide" evidence="11">
    <location>
        <begin position="1"/>
        <end position="15"/>
    </location>
</feature>
<keyword evidence="8 9" id="KW-0472">Membrane</keyword>
<keyword evidence="3 10" id="KW-0813">Transport</keyword>
<feature type="repeat" description="Solcar" evidence="9">
    <location>
        <begin position="104"/>
        <end position="193"/>
    </location>
</feature>
<evidence type="ECO:0000256" key="8">
    <source>
        <dbReference type="ARBA" id="ARBA00023136"/>
    </source>
</evidence>
<feature type="repeat" description="Solcar" evidence="9">
    <location>
        <begin position="1"/>
        <end position="93"/>
    </location>
</feature>
<evidence type="ECO:0000256" key="9">
    <source>
        <dbReference type="PROSITE-ProRule" id="PRU00282"/>
    </source>
</evidence>
<evidence type="ECO:0000256" key="5">
    <source>
        <dbReference type="ARBA" id="ARBA00022737"/>
    </source>
</evidence>
<sequence>MALCVLAGAVSGVVADLVTHPISTIKTRLQVQGAARHLGASGMSVYSNPIGALAQILRAEGVGALYKGVGAVVVAAAPAQALFFVGYEGSRDALEWMGGQKARNSAWGTFGAGFVAQLVGSIAWVPMDVIKERLQVEGQMAVKEHYGGSVAAFRRILRSEGVSGLYRAYWIHQATWAPFNGLYFMLYESFKKFAKDHDLYPKTWEGISAGVVAGAVTNPMDLVKTRLQVARSNPGVFDYEGPVDCAVKIARREGVFALFDGVGARVLLIAPRLTIAVATYEVLTGLLAAWL</sequence>
<dbReference type="AlphaFoldDB" id="A0A7R9UDY3"/>
<dbReference type="PANTHER" id="PTHR45758">
    <property type="entry name" value="MITOFERRIN-1-RELATED"/>
    <property type="match status" value="1"/>
</dbReference>
<dbReference type="PRINTS" id="PR00926">
    <property type="entry name" value="MITOCARRIER"/>
</dbReference>
<evidence type="ECO:0008006" key="13">
    <source>
        <dbReference type="Google" id="ProtNLM"/>
    </source>
</evidence>
<evidence type="ECO:0000256" key="1">
    <source>
        <dbReference type="ARBA" id="ARBA00004225"/>
    </source>
</evidence>
<accession>A0A7R9UDY3</accession>
<keyword evidence="4 9" id="KW-0812">Transmembrane</keyword>
<evidence type="ECO:0000256" key="11">
    <source>
        <dbReference type="SAM" id="SignalP"/>
    </source>
</evidence>
<evidence type="ECO:0000256" key="3">
    <source>
        <dbReference type="ARBA" id="ARBA00022448"/>
    </source>
</evidence>
<dbReference type="GO" id="GO:0005381">
    <property type="term" value="F:iron ion transmembrane transporter activity"/>
    <property type="evidence" value="ECO:0007669"/>
    <property type="project" value="UniProtKB-ARBA"/>
</dbReference>
<comment type="similarity">
    <text evidence="2 10">Belongs to the mitochondrial carrier (TC 2.A.29) family.</text>
</comment>
<feature type="chain" id="PRO_5031057732" description="Mitochondrial carrier protein" evidence="11">
    <location>
        <begin position="16"/>
        <end position="291"/>
    </location>
</feature>
<dbReference type="SUPFAM" id="SSF103506">
    <property type="entry name" value="Mitochondrial carrier"/>
    <property type="match status" value="1"/>
</dbReference>